<organism evidence="2 3">
    <name type="scientific">Marisediminitalea aggregata</name>
    <dbReference type="NCBI Taxonomy" id="634436"/>
    <lineage>
        <taxon>Bacteria</taxon>
        <taxon>Pseudomonadati</taxon>
        <taxon>Pseudomonadota</taxon>
        <taxon>Gammaproteobacteria</taxon>
        <taxon>Alteromonadales</taxon>
        <taxon>Alteromonadaceae</taxon>
        <taxon>Marisediminitalea</taxon>
    </lineage>
</organism>
<proteinExistence type="predicted"/>
<accession>A0A1M5HBU4</accession>
<dbReference type="OrthoDB" id="280692at2"/>
<dbReference type="SMART" id="SM00855">
    <property type="entry name" value="PGAM"/>
    <property type="match status" value="1"/>
</dbReference>
<sequence>MSCVYLLRHGQASFEADDYDALSGTGEQQAYRTGADLARRGITFNKVVCGGMQRHGQTLTQLQKGYGAALPAAPVNRDWNEIDHHNVLGVFDERLATAASMRQYLMTQPEPEKAFLNVFTQAVHRWQSGKYNDDYAESWCNFRRRVLKALEATFVELEKGEQALVVTSGGPIALVLSSLMQLPEQNWFSLNWTLVNTGITKILRTGGRFMVSSVNEHQHLDTPASRSMITYK</sequence>
<evidence type="ECO:0000313" key="3">
    <source>
        <dbReference type="Proteomes" id="UP000184520"/>
    </source>
</evidence>
<dbReference type="STRING" id="634436.SAMN05216361_1402"/>
<keyword evidence="1" id="KW-0378">Hydrolase</keyword>
<dbReference type="Pfam" id="PF00300">
    <property type="entry name" value="His_Phos_1"/>
    <property type="match status" value="1"/>
</dbReference>
<evidence type="ECO:0000313" key="2">
    <source>
        <dbReference type="EMBL" id="SHG13407.1"/>
    </source>
</evidence>
<dbReference type="PANTHER" id="PTHR20935">
    <property type="entry name" value="PHOSPHOGLYCERATE MUTASE-RELATED"/>
    <property type="match status" value="1"/>
</dbReference>
<gene>
    <name evidence="2" type="ORF">SAMN05216361_1402</name>
</gene>
<dbReference type="GO" id="GO:0016787">
    <property type="term" value="F:hydrolase activity"/>
    <property type="evidence" value="ECO:0007669"/>
    <property type="project" value="UniProtKB-KW"/>
</dbReference>
<dbReference type="CDD" id="cd07067">
    <property type="entry name" value="HP_PGM_like"/>
    <property type="match status" value="1"/>
</dbReference>
<protein>
    <submittedName>
        <fullName evidence="2">Broad specificity phosphatase PhoE</fullName>
    </submittedName>
</protein>
<dbReference type="Proteomes" id="UP000184520">
    <property type="component" value="Unassembled WGS sequence"/>
</dbReference>
<name>A0A1M5HBU4_9ALTE</name>
<dbReference type="Gene3D" id="3.40.50.1240">
    <property type="entry name" value="Phosphoglycerate mutase-like"/>
    <property type="match status" value="1"/>
</dbReference>
<dbReference type="SUPFAM" id="SSF53254">
    <property type="entry name" value="Phosphoglycerate mutase-like"/>
    <property type="match status" value="1"/>
</dbReference>
<keyword evidence="3" id="KW-1185">Reference proteome</keyword>
<evidence type="ECO:0000256" key="1">
    <source>
        <dbReference type="ARBA" id="ARBA00022801"/>
    </source>
</evidence>
<dbReference type="AlphaFoldDB" id="A0A1M5HBU4"/>
<dbReference type="EMBL" id="FQWD01000002">
    <property type="protein sequence ID" value="SHG13407.1"/>
    <property type="molecule type" value="Genomic_DNA"/>
</dbReference>
<dbReference type="InterPro" id="IPR013078">
    <property type="entry name" value="His_Pase_superF_clade-1"/>
</dbReference>
<reference evidence="3" key="1">
    <citation type="submission" date="2016-11" db="EMBL/GenBank/DDBJ databases">
        <authorList>
            <person name="Varghese N."/>
            <person name="Submissions S."/>
        </authorList>
    </citation>
    <scope>NUCLEOTIDE SEQUENCE [LARGE SCALE GENOMIC DNA]</scope>
    <source>
        <strain evidence="3">CGMCC 1.8995</strain>
    </source>
</reference>
<dbReference type="InterPro" id="IPR029033">
    <property type="entry name" value="His_PPase_superfam"/>
</dbReference>
<dbReference type="PANTHER" id="PTHR20935:SF0">
    <property type="entry name" value="SERINE_THREONINE-PROTEIN PHOSPHATASE PGAM5, MITOCHONDRIAL"/>
    <property type="match status" value="1"/>
</dbReference>
<dbReference type="RefSeq" id="WP_073319902.1">
    <property type="nucleotide sequence ID" value="NZ_FQWD01000002.1"/>
</dbReference>
<dbReference type="InterPro" id="IPR051021">
    <property type="entry name" value="Mito_Ser/Thr_phosphatase"/>
</dbReference>